<evidence type="ECO:0000259" key="7">
    <source>
        <dbReference type="Pfam" id="PF00151"/>
    </source>
</evidence>
<reference evidence="8" key="1">
    <citation type="submission" date="2020-03" db="EMBL/GenBank/DDBJ databases">
        <authorList>
            <person name="Chebbi M.A."/>
            <person name="Drezen J.M."/>
        </authorList>
    </citation>
    <scope>NUCLEOTIDE SEQUENCE</scope>
    <source>
        <tissue evidence="8">Whole body</tissue>
    </source>
</reference>
<dbReference type="InterPro" id="IPR000734">
    <property type="entry name" value="TAG_lipase"/>
</dbReference>
<dbReference type="EMBL" id="JAAOIC020000048">
    <property type="protein sequence ID" value="KAG8036928.1"/>
    <property type="molecule type" value="Genomic_DNA"/>
</dbReference>
<keyword evidence="6" id="KW-0732">Signal</keyword>
<feature type="domain" description="Lipase" evidence="7">
    <location>
        <begin position="65"/>
        <end position="245"/>
    </location>
</feature>
<dbReference type="AlphaFoldDB" id="A0A8J5QML7"/>
<evidence type="ECO:0000256" key="4">
    <source>
        <dbReference type="ARBA" id="ARBA00023157"/>
    </source>
</evidence>
<dbReference type="Proteomes" id="UP000729913">
    <property type="component" value="Unassembled WGS sequence"/>
</dbReference>
<dbReference type="EC" id="3.1.1.32" evidence="2"/>
<evidence type="ECO:0000256" key="2">
    <source>
        <dbReference type="ARBA" id="ARBA00013179"/>
    </source>
</evidence>
<comment type="caution">
    <text evidence="8">The sequence shown here is derived from an EMBL/GenBank/DDBJ whole genome shotgun (WGS) entry which is preliminary data.</text>
</comment>
<evidence type="ECO:0000313" key="8">
    <source>
        <dbReference type="EMBL" id="KAG8036928.1"/>
    </source>
</evidence>
<comment type="similarity">
    <text evidence="5">Belongs to the AB hydrolase superfamily. Lipase family.</text>
</comment>
<dbReference type="PANTHER" id="PTHR11610">
    <property type="entry name" value="LIPASE"/>
    <property type="match status" value="1"/>
</dbReference>
<dbReference type="OrthoDB" id="199913at2759"/>
<keyword evidence="3" id="KW-0378">Hydrolase</keyword>
<dbReference type="GO" id="GO:0005615">
    <property type="term" value="C:extracellular space"/>
    <property type="evidence" value="ECO:0007669"/>
    <property type="project" value="TreeGrafter"/>
</dbReference>
<keyword evidence="9" id="KW-1185">Reference proteome</keyword>
<gene>
    <name evidence="8" type="ORF">G9C98_004250</name>
</gene>
<dbReference type="GO" id="GO:0016042">
    <property type="term" value="P:lipid catabolic process"/>
    <property type="evidence" value="ECO:0007669"/>
    <property type="project" value="TreeGrafter"/>
</dbReference>
<keyword evidence="4" id="KW-1015">Disulfide bond</keyword>
<name>A0A8J5QML7_9HYME</name>
<sequence>MDYKIQLCLLIWTGSVIADQVCYEELGCFDNNYPWFTFFRPYPFPMSKEDVNTTFFFSNRALNVQNLHLLGHSLGSHIMSYVGKNFTDPKIYRITALDPAQPGFQGRNPMIRLNKTDANFIDVIHTDGRPFLPFLGLGMTVGVGDVDLFVNGGKWQPNCLLDGETFYKSFFEIPKITVAILYNLATCSHSRAPRYMAAAIKEPCHMWAYRYNAQTASLRWTDFVIDDSCDAESCSKMGMDTPQLPARGNFAFETSGTYPFCKFDPEADQQMKRILI</sequence>
<comment type="catalytic activity">
    <reaction evidence="1">
        <text>a 1,2-diacyl-sn-glycero-3-phosphocholine + H2O = a 2-acyl-sn-glycero-3-phosphocholine + a fatty acid + H(+)</text>
        <dbReference type="Rhea" id="RHEA:18689"/>
        <dbReference type="ChEBI" id="CHEBI:15377"/>
        <dbReference type="ChEBI" id="CHEBI:15378"/>
        <dbReference type="ChEBI" id="CHEBI:28868"/>
        <dbReference type="ChEBI" id="CHEBI:57643"/>
        <dbReference type="ChEBI" id="CHEBI:57875"/>
        <dbReference type="EC" id="3.1.1.32"/>
    </reaction>
</comment>
<accession>A0A8J5QML7</accession>
<dbReference type="GO" id="GO:0008970">
    <property type="term" value="F:phospholipase A1 activity"/>
    <property type="evidence" value="ECO:0007669"/>
    <property type="project" value="UniProtKB-EC"/>
</dbReference>
<dbReference type="Pfam" id="PF00151">
    <property type="entry name" value="Lipase"/>
    <property type="match status" value="1"/>
</dbReference>
<evidence type="ECO:0000256" key="3">
    <source>
        <dbReference type="ARBA" id="ARBA00022801"/>
    </source>
</evidence>
<evidence type="ECO:0000313" key="9">
    <source>
        <dbReference type="Proteomes" id="UP000729913"/>
    </source>
</evidence>
<reference evidence="8" key="2">
    <citation type="submission" date="2021-04" db="EMBL/GenBank/DDBJ databases">
        <title>Genome-wide patterns of bracovirus chromosomal integration into multiple host tissues during parasitism.</title>
        <authorList>
            <person name="Chebbi M.A.C."/>
        </authorList>
    </citation>
    <scope>NUCLEOTIDE SEQUENCE</scope>
    <source>
        <tissue evidence="8">Whole body</tissue>
    </source>
</reference>
<evidence type="ECO:0000256" key="5">
    <source>
        <dbReference type="RuleBase" id="RU004262"/>
    </source>
</evidence>
<protein>
    <recommendedName>
        <fullName evidence="2">phospholipase A1</fullName>
        <ecNumber evidence="2">3.1.1.32</ecNumber>
    </recommendedName>
</protein>
<proteinExistence type="inferred from homology"/>
<organism evidence="8 9">
    <name type="scientific">Cotesia typhae</name>
    <dbReference type="NCBI Taxonomy" id="2053667"/>
    <lineage>
        <taxon>Eukaryota</taxon>
        <taxon>Metazoa</taxon>
        <taxon>Ecdysozoa</taxon>
        <taxon>Arthropoda</taxon>
        <taxon>Hexapoda</taxon>
        <taxon>Insecta</taxon>
        <taxon>Pterygota</taxon>
        <taxon>Neoptera</taxon>
        <taxon>Endopterygota</taxon>
        <taxon>Hymenoptera</taxon>
        <taxon>Apocrita</taxon>
        <taxon>Ichneumonoidea</taxon>
        <taxon>Braconidae</taxon>
        <taxon>Microgastrinae</taxon>
        <taxon>Cotesia</taxon>
    </lineage>
</organism>
<evidence type="ECO:0000256" key="6">
    <source>
        <dbReference type="SAM" id="SignalP"/>
    </source>
</evidence>
<evidence type="ECO:0000256" key="1">
    <source>
        <dbReference type="ARBA" id="ARBA00000111"/>
    </source>
</evidence>
<dbReference type="InterPro" id="IPR013818">
    <property type="entry name" value="Lipase"/>
</dbReference>
<feature type="signal peptide" evidence="6">
    <location>
        <begin position="1"/>
        <end position="18"/>
    </location>
</feature>
<feature type="chain" id="PRO_5035217910" description="phospholipase A1" evidence="6">
    <location>
        <begin position="19"/>
        <end position="276"/>
    </location>
</feature>